<dbReference type="Proteomes" id="UP000610558">
    <property type="component" value="Unassembled WGS sequence"/>
</dbReference>
<evidence type="ECO:0000313" key="3">
    <source>
        <dbReference type="Proteomes" id="UP000610558"/>
    </source>
</evidence>
<comment type="caution">
    <text evidence="2">The sequence shown here is derived from an EMBL/GenBank/DDBJ whole genome shotgun (WGS) entry which is preliminary data.</text>
</comment>
<name>A0A927C2M4_9GAMM</name>
<dbReference type="AlphaFoldDB" id="A0A927C2M4"/>
<organism evidence="2 3">
    <name type="scientific">Spongiibacter pelagi</name>
    <dbReference type="NCBI Taxonomy" id="2760804"/>
    <lineage>
        <taxon>Bacteria</taxon>
        <taxon>Pseudomonadati</taxon>
        <taxon>Pseudomonadota</taxon>
        <taxon>Gammaproteobacteria</taxon>
        <taxon>Cellvibrionales</taxon>
        <taxon>Spongiibacteraceae</taxon>
        <taxon>Spongiibacter</taxon>
    </lineage>
</organism>
<proteinExistence type="predicted"/>
<protein>
    <submittedName>
        <fullName evidence="2">DUF4136 domain-containing protein</fullName>
    </submittedName>
</protein>
<evidence type="ECO:0000313" key="2">
    <source>
        <dbReference type="EMBL" id="MBD2858506.1"/>
    </source>
</evidence>
<dbReference type="InterPro" id="IPR025411">
    <property type="entry name" value="DUF4136"/>
</dbReference>
<sequence>MRFLLAGFILLLSACGTLPVSTDFKPGYDFAGVGSYVWLAPAPQASATQNIELQSDLSHQRIVDAIDAQLQARGWKKLDAPTADSVLVTYHRGIEEQREDRWAYGIDSHWAYPHSCYSCYRHPAHFPYYGSRFDYYDQRSYNEDSLVIDFVEPEAKALVWRGSSQRRLLSMGSPEERAIYIQETVAAILQNFPPGVVQK</sequence>
<evidence type="ECO:0000259" key="1">
    <source>
        <dbReference type="Pfam" id="PF13590"/>
    </source>
</evidence>
<gene>
    <name evidence="2" type="ORF">IB286_05735</name>
</gene>
<keyword evidence="3" id="KW-1185">Reference proteome</keyword>
<dbReference type="Gene3D" id="3.30.160.670">
    <property type="match status" value="1"/>
</dbReference>
<feature type="domain" description="DUF4136" evidence="1">
    <location>
        <begin position="20"/>
        <end position="194"/>
    </location>
</feature>
<dbReference type="PROSITE" id="PS51257">
    <property type="entry name" value="PROKAR_LIPOPROTEIN"/>
    <property type="match status" value="1"/>
</dbReference>
<dbReference type="EMBL" id="JACXLD010000002">
    <property type="protein sequence ID" value="MBD2858506.1"/>
    <property type="molecule type" value="Genomic_DNA"/>
</dbReference>
<accession>A0A927C2M4</accession>
<reference evidence="2" key="1">
    <citation type="submission" date="2020-09" db="EMBL/GenBank/DDBJ databases">
        <authorList>
            <person name="Yoon J.-W."/>
        </authorList>
    </citation>
    <scope>NUCLEOTIDE SEQUENCE</scope>
    <source>
        <strain evidence="2">KMU-158</strain>
    </source>
</reference>
<dbReference type="RefSeq" id="WP_190763390.1">
    <property type="nucleotide sequence ID" value="NZ_JACXLD010000002.1"/>
</dbReference>
<dbReference type="Pfam" id="PF13590">
    <property type="entry name" value="DUF4136"/>
    <property type="match status" value="1"/>
</dbReference>